<evidence type="ECO:0000256" key="1">
    <source>
        <dbReference type="SAM" id="SignalP"/>
    </source>
</evidence>
<dbReference type="Pfam" id="PF13550">
    <property type="entry name" value="Phage-tail_3"/>
    <property type="match status" value="1"/>
</dbReference>
<evidence type="ECO:0000313" key="3">
    <source>
        <dbReference type="EMBL" id="PHK93827.1"/>
    </source>
</evidence>
<dbReference type="Proteomes" id="UP000223527">
    <property type="component" value="Unassembled WGS sequence"/>
</dbReference>
<sequence>MPAAVPLIAVVASGVASAAVGGGVIGALVGAGAALVVTAAGQAIFPAKRPSAPSIPAAPGFDASAPGAGRTQSFRQPITEHQIVFGRCKVSGPIVFLHSAPDDQGREDGHFYAVVVLAGHSVRAIGEVFLGDKSETDASYAGLVRIDRHLGAPDQAANANLIAETGGKWTTEHRGRGRAYIAIRLKLTAEAFPSGPPNIAALVEGADTILDPRTGQVGWSDNPALCLAWYLTAPFGWRASWADIDIPALIAAANVCDELVGTRRGVYERRYTCNGRVSLGEGKLAITRKLVSAMAGALVVSGGRFFIHAGAPALPAATLTSDDLRGDVTIQGSRPRRDLFNGVRAVYVEPAANWQPTDAPPLLASNYVAEDGGEAIYRDMEFPLTTSVSTVQRIMKAELERNRRQREVAFPANLSALRLRPWEGAMVALDRLVPFPARVTGWSLSPDGGVNLTLAEEDAAVWDWDPATDERATGESPSVVLPNPGVIAAPASIAVATPTMTSFAALAVSWSAVPSAHLAGYEVEFLPATVAAWQGYGAGLGATAAAIPTAEPTAFRARAVARSGAVSGWREALVPAAVSAPTATGIAGGIRISGGFPPDAVRLQLFEATSNSLAAASKLAAEPTSLFFDRTGLTAGQTRWYWLRAVSAEGNVSALAGPVSATAL</sequence>
<feature type="chain" id="PRO_5013197438" description="Tip attachment protein J domain-containing protein" evidence="1">
    <location>
        <begin position="19"/>
        <end position="664"/>
    </location>
</feature>
<dbReference type="OrthoDB" id="7357280at2"/>
<feature type="domain" description="Tip attachment protein J" evidence="2">
    <location>
        <begin position="290"/>
        <end position="421"/>
    </location>
</feature>
<dbReference type="EMBL" id="PDNU01000035">
    <property type="protein sequence ID" value="PHK93827.1"/>
    <property type="molecule type" value="Genomic_DNA"/>
</dbReference>
<comment type="caution">
    <text evidence="3">The sequence shown here is derived from an EMBL/GenBank/DDBJ whole genome shotgun (WGS) entry which is preliminary data.</text>
</comment>
<evidence type="ECO:0000259" key="2">
    <source>
        <dbReference type="Pfam" id="PF13550"/>
    </source>
</evidence>
<evidence type="ECO:0000313" key="4">
    <source>
        <dbReference type="Proteomes" id="UP000223527"/>
    </source>
</evidence>
<reference evidence="3 4" key="1">
    <citation type="submission" date="2017-10" db="EMBL/GenBank/DDBJ databases">
        <authorList>
            <person name="Banno H."/>
            <person name="Chua N.-H."/>
        </authorList>
    </citation>
    <scope>NUCLEOTIDE SEQUENCE [LARGE SCALE GENOMIC DNA]</scope>
    <source>
        <strain evidence="3 4">YW11</strain>
    </source>
</reference>
<dbReference type="RefSeq" id="WP_099096594.1">
    <property type="nucleotide sequence ID" value="NZ_PDNU01000035.1"/>
</dbReference>
<accession>A0A2C7AB26</accession>
<organism evidence="3 4">
    <name type="scientific">Teichococcus rhizosphaerae</name>
    <dbReference type="NCBI Taxonomy" id="1335062"/>
    <lineage>
        <taxon>Bacteria</taxon>
        <taxon>Pseudomonadati</taxon>
        <taxon>Pseudomonadota</taxon>
        <taxon>Alphaproteobacteria</taxon>
        <taxon>Acetobacterales</taxon>
        <taxon>Roseomonadaceae</taxon>
        <taxon>Roseomonas</taxon>
    </lineage>
</organism>
<protein>
    <recommendedName>
        <fullName evidence="2">Tip attachment protein J domain-containing protein</fullName>
    </recommendedName>
</protein>
<proteinExistence type="predicted"/>
<feature type="signal peptide" evidence="1">
    <location>
        <begin position="1"/>
        <end position="18"/>
    </location>
</feature>
<name>A0A2C7AB26_9PROT</name>
<keyword evidence="4" id="KW-1185">Reference proteome</keyword>
<dbReference type="AlphaFoldDB" id="A0A2C7AB26"/>
<gene>
    <name evidence="3" type="ORF">CR162_16270</name>
</gene>
<dbReference type="InterPro" id="IPR032876">
    <property type="entry name" value="J_dom"/>
</dbReference>
<keyword evidence="1" id="KW-0732">Signal</keyword>